<feature type="region of interest" description="Disordered" evidence="1">
    <location>
        <begin position="39"/>
        <end position="74"/>
    </location>
</feature>
<dbReference type="Proteomes" id="UP000484988">
    <property type="component" value="Unassembled WGS sequence"/>
</dbReference>
<keyword evidence="3" id="KW-1185">Reference proteome</keyword>
<accession>A0A6A0AV87</accession>
<dbReference type="EMBL" id="BLLG01000004">
    <property type="protein sequence ID" value="GFH35487.1"/>
    <property type="molecule type" value="Genomic_DNA"/>
</dbReference>
<reference evidence="2 3" key="1">
    <citation type="submission" date="2020-02" db="EMBL/GenBank/DDBJ databases">
        <title>Whole Genome Shotgun Sequence of Streptomyces sp. strain CWH03.</title>
        <authorList>
            <person name="Dohra H."/>
            <person name="Kodani S."/>
            <person name="Yamamura H."/>
        </authorList>
    </citation>
    <scope>NUCLEOTIDE SEQUENCE [LARGE SCALE GENOMIC DNA]</scope>
    <source>
        <strain evidence="2 3">CWH03</strain>
    </source>
</reference>
<evidence type="ECO:0000313" key="3">
    <source>
        <dbReference type="Proteomes" id="UP000484988"/>
    </source>
</evidence>
<sequence length="87" mass="9175">MDLPEPFGPTTQVIPGSKRSVVAEAKDLNPRRVMALRCTPPDSTARCPEIAGGAVPPGRGAMGDARRGPTGLGHRGFIAEYAGHIRR</sequence>
<organism evidence="2 3">
    <name type="scientific">Streptomyces pacificus</name>
    <dbReference type="NCBI Taxonomy" id="2705029"/>
    <lineage>
        <taxon>Bacteria</taxon>
        <taxon>Bacillati</taxon>
        <taxon>Actinomycetota</taxon>
        <taxon>Actinomycetes</taxon>
        <taxon>Kitasatosporales</taxon>
        <taxon>Streptomycetaceae</taxon>
        <taxon>Streptomyces</taxon>
    </lineage>
</organism>
<gene>
    <name evidence="2" type="ORF">SCWH03_17030</name>
</gene>
<dbReference type="AlphaFoldDB" id="A0A6A0AV87"/>
<proteinExistence type="predicted"/>
<evidence type="ECO:0000256" key="1">
    <source>
        <dbReference type="SAM" id="MobiDB-lite"/>
    </source>
</evidence>
<comment type="caution">
    <text evidence="2">The sequence shown here is derived from an EMBL/GenBank/DDBJ whole genome shotgun (WGS) entry which is preliminary data.</text>
</comment>
<name>A0A6A0AV87_9ACTN</name>
<evidence type="ECO:0000313" key="2">
    <source>
        <dbReference type="EMBL" id="GFH35487.1"/>
    </source>
</evidence>
<protein>
    <submittedName>
        <fullName evidence="2">Uncharacterized protein</fullName>
    </submittedName>
</protein>